<name>A0A8K0VY61_9PLEO</name>
<keyword evidence="3" id="KW-0812">Transmembrane</keyword>
<evidence type="ECO:0000313" key="8">
    <source>
        <dbReference type="Proteomes" id="UP000813461"/>
    </source>
</evidence>
<gene>
    <name evidence="7" type="ORF">FB567DRAFT_570029</name>
</gene>
<evidence type="ECO:0000256" key="5">
    <source>
        <dbReference type="ARBA" id="ARBA00023136"/>
    </source>
</evidence>
<dbReference type="InterPro" id="IPR007248">
    <property type="entry name" value="Mpv17_PMP22"/>
</dbReference>
<dbReference type="EMBL" id="JAGMVJ010000010">
    <property type="protein sequence ID" value="KAH7087145.1"/>
    <property type="molecule type" value="Genomic_DNA"/>
</dbReference>
<keyword evidence="4" id="KW-1133">Transmembrane helix</keyword>
<evidence type="ECO:0000313" key="7">
    <source>
        <dbReference type="EMBL" id="KAH7087145.1"/>
    </source>
</evidence>
<dbReference type="GO" id="GO:0005778">
    <property type="term" value="C:peroxisomal membrane"/>
    <property type="evidence" value="ECO:0007669"/>
    <property type="project" value="TreeGrafter"/>
</dbReference>
<dbReference type="PANTHER" id="PTHR11266:SF80">
    <property type="entry name" value="PEROXISOMAL MEMBRANE PROTEIN 2"/>
    <property type="match status" value="1"/>
</dbReference>
<evidence type="ECO:0000256" key="6">
    <source>
        <dbReference type="RuleBase" id="RU363053"/>
    </source>
</evidence>
<evidence type="ECO:0000256" key="2">
    <source>
        <dbReference type="ARBA" id="ARBA00006824"/>
    </source>
</evidence>
<evidence type="ECO:0000256" key="1">
    <source>
        <dbReference type="ARBA" id="ARBA00004141"/>
    </source>
</evidence>
<protein>
    <submittedName>
        <fullName evidence="7">Uncharacterized protein</fullName>
    </submittedName>
</protein>
<reference evidence="7" key="1">
    <citation type="journal article" date="2021" name="Nat. Commun.">
        <title>Genetic determinants of endophytism in the Arabidopsis root mycobiome.</title>
        <authorList>
            <person name="Mesny F."/>
            <person name="Miyauchi S."/>
            <person name="Thiergart T."/>
            <person name="Pickel B."/>
            <person name="Atanasova L."/>
            <person name="Karlsson M."/>
            <person name="Huettel B."/>
            <person name="Barry K.W."/>
            <person name="Haridas S."/>
            <person name="Chen C."/>
            <person name="Bauer D."/>
            <person name="Andreopoulos W."/>
            <person name="Pangilinan J."/>
            <person name="LaButti K."/>
            <person name="Riley R."/>
            <person name="Lipzen A."/>
            <person name="Clum A."/>
            <person name="Drula E."/>
            <person name="Henrissat B."/>
            <person name="Kohler A."/>
            <person name="Grigoriev I.V."/>
            <person name="Martin F.M."/>
            <person name="Hacquard S."/>
        </authorList>
    </citation>
    <scope>NUCLEOTIDE SEQUENCE</scope>
    <source>
        <strain evidence="7">MPI-SDFR-AT-0120</strain>
    </source>
</reference>
<dbReference type="AlphaFoldDB" id="A0A8K0VY61"/>
<proteinExistence type="inferred from homology"/>
<dbReference type="Proteomes" id="UP000813461">
    <property type="component" value="Unassembled WGS sequence"/>
</dbReference>
<dbReference type="PANTHER" id="PTHR11266">
    <property type="entry name" value="PEROXISOMAL MEMBRANE PROTEIN 2, PXMP2 MPV17"/>
    <property type="match status" value="1"/>
</dbReference>
<comment type="similarity">
    <text evidence="2 6">Belongs to the peroxisomal membrane protein PXMP2/4 family.</text>
</comment>
<evidence type="ECO:0000256" key="4">
    <source>
        <dbReference type="ARBA" id="ARBA00022989"/>
    </source>
</evidence>
<organism evidence="7 8">
    <name type="scientific">Paraphoma chrysanthemicola</name>
    <dbReference type="NCBI Taxonomy" id="798071"/>
    <lineage>
        <taxon>Eukaryota</taxon>
        <taxon>Fungi</taxon>
        <taxon>Dikarya</taxon>
        <taxon>Ascomycota</taxon>
        <taxon>Pezizomycotina</taxon>
        <taxon>Dothideomycetes</taxon>
        <taxon>Pleosporomycetidae</taxon>
        <taxon>Pleosporales</taxon>
        <taxon>Pleosporineae</taxon>
        <taxon>Phaeosphaeriaceae</taxon>
        <taxon>Paraphoma</taxon>
    </lineage>
</organism>
<dbReference type="Pfam" id="PF04117">
    <property type="entry name" value="Mpv17_PMP22"/>
    <property type="match status" value="1"/>
</dbReference>
<dbReference type="OrthoDB" id="10267969at2759"/>
<evidence type="ECO:0000256" key="3">
    <source>
        <dbReference type="ARBA" id="ARBA00022692"/>
    </source>
</evidence>
<sequence>MISQTLQCIFLGATSNIIAQAIESYTPTIITFAIFSLISNPPNVVWQHFLEDMFPTNVPSPPHQDRQKDQTMQQKSAIQINKTNVLAKFLLDQTFGAVLNTLMFVVYMEGVWTGIRRETEEKFWPMLMDGYKSWPLVSLVSFLWISADRRVVFGCAAGVVWNVYLSLAVSAQ</sequence>
<accession>A0A8K0VY61</accession>
<keyword evidence="8" id="KW-1185">Reference proteome</keyword>
<keyword evidence="5" id="KW-0472">Membrane</keyword>
<comment type="caution">
    <text evidence="7">The sequence shown here is derived from an EMBL/GenBank/DDBJ whole genome shotgun (WGS) entry which is preliminary data.</text>
</comment>
<comment type="subcellular location">
    <subcellularLocation>
        <location evidence="1">Membrane</location>
        <topology evidence="1">Multi-pass membrane protein</topology>
    </subcellularLocation>
</comment>